<comment type="similarity">
    <text evidence="2">Belongs to the SusD family.</text>
</comment>
<feature type="domain" description="SusD-like N-terminal" evidence="7">
    <location>
        <begin position="21"/>
        <end position="228"/>
    </location>
</feature>
<dbReference type="Pfam" id="PF07980">
    <property type="entry name" value="SusD_RagB"/>
    <property type="match status" value="1"/>
</dbReference>
<evidence type="ECO:0000259" key="6">
    <source>
        <dbReference type="Pfam" id="PF07980"/>
    </source>
</evidence>
<dbReference type="PROSITE" id="PS51257">
    <property type="entry name" value="PROKAR_LIPOPROTEIN"/>
    <property type="match status" value="1"/>
</dbReference>
<evidence type="ECO:0000256" key="4">
    <source>
        <dbReference type="ARBA" id="ARBA00023136"/>
    </source>
</evidence>
<comment type="caution">
    <text evidence="8">The sequence shown here is derived from an EMBL/GenBank/DDBJ whole genome shotgun (WGS) entry which is preliminary data.</text>
</comment>
<keyword evidence="3" id="KW-0732">Signal</keyword>
<evidence type="ECO:0000256" key="2">
    <source>
        <dbReference type="ARBA" id="ARBA00006275"/>
    </source>
</evidence>
<dbReference type="CDD" id="cd08977">
    <property type="entry name" value="SusD"/>
    <property type="match status" value="1"/>
</dbReference>
<dbReference type="Pfam" id="PF14322">
    <property type="entry name" value="SusD-like_3"/>
    <property type="match status" value="1"/>
</dbReference>
<protein>
    <submittedName>
        <fullName evidence="8">RagB/SusD family nutrient uptake outer membrane protein</fullName>
    </submittedName>
</protein>
<sequence>MKYFKYIAIILIGNMVVSCSDFLDPIPSSAITTDNYYNNAAELETGLMGVYAAVKGINSSKKDENHGVQWEFYVTEMRSDNTNTKSPDSEDASDAGQLESFNVLPTNNFVGNYYTSYFQVIYRANVILENLGVVEDIDKADAIEAEAKFLRAYAYFNLVRLFGDLPLVDRVIAPSEVEIQFTRVATKDIYDFIIDDLKTAITGLATVKEYKTRATKAAAQGLLAKVYLTLDTPEYGKAQVLCEDIINSQKFSLQSDYSDVFYKELNDEIIFAIGYNSSVQDNSQIFSAEWMNAQGHTSGVNYGTPDLIAAIEAHGGNRKTVTYREDPLTLFGGTIKYQSAKYFPDGESGGADGQTFTTLPQLAGNDWIVLRYSDVLLMHSEAILAGGNETSNSSALDSYMEVRKRAGFDAVADRPAKLTKEALLVERRVEFAFENQRLFDLIRFGEAQSILSNFAASNLFNFTSTDLLLPIPQNEINLSQGLMKQNAGY</sequence>
<comment type="subcellular location">
    <subcellularLocation>
        <location evidence="1">Cell outer membrane</location>
    </subcellularLocation>
</comment>
<dbReference type="InterPro" id="IPR033985">
    <property type="entry name" value="SusD-like_N"/>
</dbReference>
<evidence type="ECO:0000313" key="9">
    <source>
        <dbReference type="Proteomes" id="UP001589585"/>
    </source>
</evidence>
<evidence type="ECO:0000259" key="7">
    <source>
        <dbReference type="Pfam" id="PF14322"/>
    </source>
</evidence>
<proteinExistence type="inferred from homology"/>
<accession>A0ABV5FEQ2</accession>
<dbReference type="InterPro" id="IPR012944">
    <property type="entry name" value="SusD_RagB_dom"/>
</dbReference>
<evidence type="ECO:0000256" key="1">
    <source>
        <dbReference type="ARBA" id="ARBA00004442"/>
    </source>
</evidence>
<evidence type="ECO:0000313" key="8">
    <source>
        <dbReference type="EMBL" id="MFB9057942.1"/>
    </source>
</evidence>
<keyword evidence="9" id="KW-1185">Reference proteome</keyword>
<dbReference type="RefSeq" id="WP_379862192.1">
    <property type="nucleotide sequence ID" value="NZ_JBHMFC010000103.1"/>
</dbReference>
<name>A0ABV5FEQ2_9FLAO</name>
<reference evidence="8 9" key="1">
    <citation type="submission" date="2024-09" db="EMBL/GenBank/DDBJ databases">
        <authorList>
            <person name="Sun Q."/>
            <person name="Mori K."/>
        </authorList>
    </citation>
    <scope>NUCLEOTIDE SEQUENCE [LARGE SCALE GENOMIC DNA]</scope>
    <source>
        <strain evidence="8 9">CECT 8622</strain>
    </source>
</reference>
<dbReference type="Gene3D" id="1.25.40.390">
    <property type="match status" value="1"/>
</dbReference>
<keyword evidence="5" id="KW-0998">Cell outer membrane</keyword>
<dbReference type="EMBL" id="JBHMFC010000103">
    <property type="protein sequence ID" value="MFB9057942.1"/>
    <property type="molecule type" value="Genomic_DNA"/>
</dbReference>
<keyword evidence="4" id="KW-0472">Membrane</keyword>
<evidence type="ECO:0000256" key="5">
    <source>
        <dbReference type="ARBA" id="ARBA00023237"/>
    </source>
</evidence>
<feature type="domain" description="RagB/SusD" evidence="6">
    <location>
        <begin position="362"/>
        <end position="489"/>
    </location>
</feature>
<dbReference type="InterPro" id="IPR011990">
    <property type="entry name" value="TPR-like_helical_dom_sf"/>
</dbReference>
<dbReference type="SUPFAM" id="SSF48452">
    <property type="entry name" value="TPR-like"/>
    <property type="match status" value="1"/>
</dbReference>
<evidence type="ECO:0000256" key="3">
    <source>
        <dbReference type="ARBA" id="ARBA00022729"/>
    </source>
</evidence>
<organism evidence="8 9">
    <name type="scientific">Mariniflexile ostreae</name>
    <dbReference type="NCBI Taxonomy" id="1520892"/>
    <lineage>
        <taxon>Bacteria</taxon>
        <taxon>Pseudomonadati</taxon>
        <taxon>Bacteroidota</taxon>
        <taxon>Flavobacteriia</taxon>
        <taxon>Flavobacteriales</taxon>
        <taxon>Flavobacteriaceae</taxon>
        <taxon>Mariniflexile</taxon>
    </lineage>
</organism>
<dbReference type="Proteomes" id="UP001589585">
    <property type="component" value="Unassembled WGS sequence"/>
</dbReference>
<gene>
    <name evidence="8" type="ORF">ACFFU9_14440</name>
</gene>